<keyword evidence="1" id="KW-0472">Membrane</keyword>
<keyword evidence="3" id="KW-1185">Reference proteome</keyword>
<gene>
    <name evidence="2" type="ORF">SAMN05444365_102154</name>
</gene>
<evidence type="ECO:0000313" key="2">
    <source>
        <dbReference type="EMBL" id="SDY40303.1"/>
    </source>
</evidence>
<dbReference type="NCBIfam" id="NF038012">
    <property type="entry name" value="DMT_1"/>
    <property type="match status" value="1"/>
</dbReference>
<protein>
    <recommendedName>
        <fullName evidence="4">Magnesium transporter NIPA</fullName>
    </recommendedName>
</protein>
<dbReference type="Proteomes" id="UP000242415">
    <property type="component" value="Unassembled WGS sequence"/>
</dbReference>
<keyword evidence="1" id="KW-1133">Transmembrane helix</keyword>
<reference evidence="3" key="1">
    <citation type="submission" date="2016-10" db="EMBL/GenBank/DDBJ databases">
        <authorList>
            <person name="Varghese N."/>
            <person name="Submissions S."/>
        </authorList>
    </citation>
    <scope>NUCLEOTIDE SEQUENCE [LARGE SCALE GENOMIC DNA]</scope>
    <source>
        <strain evidence="3">DSM 45245</strain>
    </source>
</reference>
<dbReference type="PANTHER" id="PTHR40761:SF1">
    <property type="entry name" value="CONSERVED INTEGRAL MEMBRANE ALANINE VALINE AND LEUCINE RICH PROTEIN-RELATED"/>
    <property type="match status" value="1"/>
</dbReference>
<keyword evidence="1" id="KW-0812">Transmembrane</keyword>
<evidence type="ECO:0008006" key="4">
    <source>
        <dbReference type="Google" id="ProtNLM"/>
    </source>
</evidence>
<evidence type="ECO:0000256" key="1">
    <source>
        <dbReference type="SAM" id="Phobius"/>
    </source>
</evidence>
<feature type="transmembrane region" description="Helical" evidence="1">
    <location>
        <begin position="69"/>
        <end position="91"/>
    </location>
</feature>
<dbReference type="PANTHER" id="PTHR40761">
    <property type="entry name" value="CONSERVED INTEGRAL MEMBRANE ALANINE VALINE AND LEUCINE RICH PROTEIN-RELATED"/>
    <property type="match status" value="1"/>
</dbReference>
<proteinExistence type="predicted"/>
<feature type="transmembrane region" description="Helical" evidence="1">
    <location>
        <begin position="134"/>
        <end position="155"/>
    </location>
</feature>
<dbReference type="EMBL" id="FNPH01000002">
    <property type="protein sequence ID" value="SDY40303.1"/>
    <property type="molecule type" value="Genomic_DNA"/>
</dbReference>
<organism evidence="2 3">
    <name type="scientific">Micromonospora pattaloongensis</name>
    <dbReference type="NCBI Taxonomy" id="405436"/>
    <lineage>
        <taxon>Bacteria</taxon>
        <taxon>Bacillati</taxon>
        <taxon>Actinomycetota</taxon>
        <taxon>Actinomycetes</taxon>
        <taxon>Micromonosporales</taxon>
        <taxon>Micromonosporaceae</taxon>
        <taxon>Micromonospora</taxon>
    </lineage>
</organism>
<feature type="transmembrane region" description="Helical" evidence="1">
    <location>
        <begin position="162"/>
        <end position="183"/>
    </location>
</feature>
<feature type="transmembrane region" description="Helical" evidence="1">
    <location>
        <begin position="224"/>
        <end position="244"/>
    </location>
</feature>
<dbReference type="AlphaFoldDB" id="A0A1H3JK14"/>
<evidence type="ECO:0000313" key="3">
    <source>
        <dbReference type="Proteomes" id="UP000242415"/>
    </source>
</evidence>
<feature type="transmembrane region" description="Helical" evidence="1">
    <location>
        <begin position="103"/>
        <end position="122"/>
    </location>
</feature>
<feature type="transmembrane region" description="Helical" evidence="1">
    <location>
        <begin position="256"/>
        <end position="274"/>
    </location>
</feature>
<accession>A0A1H3JK14</accession>
<dbReference type="RefSeq" id="WP_091552988.1">
    <property type="nucleotide sequence ID" value="NZ_FNPH01000002.1"/>
</dbReference>
<dbReference type="OrthoDB" id="4229124at2"/>
<sequence>MILAVGLAVVAAFCFALASALHQKAAKQQQPHAALDPRLLLRLLRSPLWLWAWVPDTAGVALQALALRFGTLVTVQPVLSSGLLMAVLIEARLNRRRVLRRDLVAVVLGAAGLAAFVAVAGAQTGQTDPPASRWWAPGLAAVSVVAASALVSRWLHGAARGALLGFAGGVAYSLTAALVKAVLGHYHGDLLTAVVDWRVAALAGSALTGLLLTQNAFQSGRLAAPLTALTLTDPVVSVLLGVIVFDETIALTGPKIAGLAAASAAIVAGIWLAGKASAASQGSDAG</sequence>
<name>A0A1H3JK14_9ACTN</name>
<dbReference type="STRING" id="405436.SAMN05444365_102154"/>